<gene>
    <name evidence="6 9" type="primary">lptC</name>
    <name evidence="9" type="ORF">DCW74_06295</name>
    <name evidence="10" type="ORF">DEB45_01450</name>
    <name evidence="8" type="ORF">EP13_03830</name>
</gene>
<dbReference type="Gene3D" id="2.60.450.10">
    <property type="entry name" value="Lipopolysaccharide (LPS) transport protein A like domain"/>
    <property type="match status" value="1"/>
</dbReference>
<evidence type="ECO:0000313" key="9">
    <source>
        <dbReference type="EMBL" id="HAW75331.1"/>
    </source>
</evidence>
<dbReference type="OrthoDB" id="6193381at2"/>
<comment type="function">
    <text evidence="6">Involved in the assembly of lipopolysaccharide (LPS). Required for the translocation of LPS from the inner membrane to the outer membrane. Facilitates the transfer of LPS from the inner membrane to the periplasmic protein LptA. Could be a docking site for LptA.</text>
</comment>
<keyword evidence="5 6" id="KW-0472">Membrane</keyword>
<dbReference type="GO" id="GO:0030288">
    <property type="term" value="C:outer membrane-bounded periplasmic space"/>
    <property type="evidence" value="ECO:0007669"/>
    <property type="project" value="TreeGrafter"/>
</dbReference>
<dbReference type="NCBIfam" id="TIGR04409">
    <property type="entry name" value="LptC_YrbK"/>
    <property type="match status" value="1"/>
</dbReference>
<keyword evidence="1 6" id="KW-1003">Cell membrane</keyword>
<organism evidence="8 11">
    <name type="scientific">Alteromonas australica</name>
    <dbReference type="NCBI Taxonomy" id="589873"/>
    <lineage>
        <taxon>Bacteria</taxon>
        <taxon>Pseudomonadati</taxon>
        <taxon>Pseudomonadota</taxon>
        <taxon>Gammaproteobacteria</taxon>
        <taxon>Alteromonadales</taxon>
        <taxon>Alteromonadaceae</taxon>
        <taxon>Alteromonas/Salinimonas group</taxon>
        <taxon>Alteromonas</taxon>
    </lineage>
</organism>
<feature type="transmembrane region" description="Helical" evidence="6">
    <location>
        <begin position="6"/>
        <end position="25"/>
    </location>
</feature>
<keyword evidence="11" id="KW-1185">Reference proteome</keyword>
<dbReference type="PATRIC" id="fig|589873.4.peg.847"/>
<dbReference type="InterPro" id="IPR026265">
    <property type="entry name" value="LptC"/>
</dbReference>
<evidence type="ECO:0000313" key="8">
    <source>
        <dbReference type="EMBL" id="AIF97898.1"/>
    </source>
</evidence>
<dbReference type="Proteomes" id="UP000264779">
    <property type="component" value="Unassembled WGS sequence"/>
</dbReference>
<dbReference type="RefSeq" id="WP_044056092.1">
    <property type="nucleotide sequence ID" value="NZ_CAJXAX010000005.1"/>
</dbReference>
<evidence type="ECO:0000256" key="5">
    <source>
        <dbReference type="ARBA" id="ARBA00023136"/>
    </source>
</evidence>
<evidence type="ECO:0000256" key="2">
    <source>
        <dbReference type="ARBA" id="ARBA00022519"/>
    </source>
</evidence>
<dbReference type="EMBL" id="DNAN01000216">
    <property type="protein sequence ID" value="HAW75331.1"/>
    <property type="molecule type" value="Genomic_DNA"/>
</dbReference>
<reference evidence="12 13" key="2">
    <citation type="journal article" date="2018" name="Nat. Biotechnol.">
        <title>A standardized bacterial taxonomy based on genome phylogeny substantially revises the tree of life.</title>
        <authorList>
            <person name="Parks D.H."/>
            <person name="Chuvochina M."/>
            <person name="Waite D.W."/>
            <person name="Rinke C."/>
            <person name="Skarshewski A."/>
            <person name="Chaumeil P.A."/>
            <person name="Hugenholtz P."/>
        </authorList>
    </citation>
    <scope>NUCLEOTIDE SEQUENCE [LARGE SCALE GENOMIC DNA]</scope>
    <source>
        <strain evidence="10">UBA11621</strain>
        <strain evidence="9">UBA11978</strain>
    </source>
</reference>
<dbReference type="GO" id="GO:0015221">
    <property type="term" value="F:lipopolysaccharide transmembrane transporter activity"/>
    <property type="evidence" value="ECO:0007669"/>
    <property type="project" value="InterPro"/>
</dbReference>
<proteinExistence type="inferred from homology"/>
<keyword evidence="3 6" id="KW-0812">Transmembrane</keyword>
<dbReference type="GO" id="GO:0005886">
    <property type="term" value="C:plasma membrane"/>
    <property type="evidence" value="ECO:0007669"/>
    <property type="project" value="UniProtKB-SubCell"/>
</dbReference>
<sequence length="192" mass="22024">MNLFGFNRLGLSISALFTLALLMYLPTWMKEEPTLARDKSLDALQPAYTAKNITTTLYDKDGALNHKVFARAMEHYDQLGFVLFQQPRYTLYSDNAKAPWEVTAVEGTLYNNELIQLENNVLIENQSQDDFVRTIQTAFIEINLNSKQMASDEPVEIRGLRYVINSNGFNANLRTQEYELIDHVQTIYSPSN</sequence>
<dbReference type="PANTHER" id="PTHR37481">
    <property type="entry name" value="LIPOPOLYSACCHARIDE EXPORT SYSTEM PROTEIN LPTC"/>
    <property type="match status" value="1"/>
</dbReference>
<evidence type="ECO:0000256" key="4">
    <source>
        <dbReference type="ARBA" id="ARBA00022989"/>
    </source>
</evidence>
<dbReference type="eggNOG" id="COG3117">
    <property type="taxonomic scope" value="Bacteria"/>
</dbReference>
<dbReference type="AlphaFoldDB" id="A0A075NWQ1"/>
<evidence type="ECO:0000256" key="7">
    <source>
        <dbReference type="PIRNR" id="PIRNR028513"/>
    </source>
</evidence>
<comment type="subcellular location">
    <subcellularLocation>
        <location evidence="6">Cell inner membrane</location>
        <topology evidence="6">Single-pass membrane protein</topology>
    </subcellularLocation>
</comment>
<evidence type="ECO:0000256" key="6">
    <source>
        <dbReference type="HAMAP-Rule" id="MF_01915"/>
    </source>
</evidence>
<comment type="function">
    <text evidence="7">Required for the translocation of lipopolysaccharide (LPS) from the inner membrane to the outer membrane.</text>
</comment>
<name>A0A075NWQ1_9ALTE</name>
<dbReference type="KEGG" id="aaus:EP12_03940"/>
<comment type="subunit">
    <text evidence="6">Component of the lipopolysaccharide transport and assembly complex. Interacts with LptA and the LptBFG transporter complex.</text>
</comment>
<dbReference type="PIRSF" id="PIRSF028513">
    <property type="entry name" value="LptC"/>
    <property type="match status" value="1"/>
</dbReference>
<dbReference type="KEGG" id="aal:EP13_03830"/>
<protein>
    <recommendedName>
        <fullName evidence="6 7">Lipopolysaccharide export system protein LptC</fullName>
    </recommendedName>
</protein>
<evidence type="ECO:0000313" key="13">
    <source>
        <dbReference type="Proteomes" id="UP000264779"/>
    </source>
</evidence>
<dbReference type="GO" id="GO:0017089">
    <property type="term" value="F:glycolipid transfer activity"/>
    <property type="evidence" value="ECO:0007669"/>
    <property type="project" value="TreeGrafter"/>
</dbReference>
<evidence type="ECO:0000313" key="11">
    <source>
        <dbReference type="Proteomes" id="UP000056090"/>
    </source>
</evidence>
<evidence type="ECO:0000256" key="1">
    <source>
        <dbReference type="ARBA" id="ARBA00022475"/>
    </source>
</evidence>
<dbReference type="GO" id="GO:0043165">
    <property type="term" value="P:Gram-negative-bacterium-type cell outer membrane assembly"/>
    <property type="evidence" value="ECO:0007669"/>
    <property type="project" value="UniProtKB-UniRule"/>
</dbReference>
<accession>A0A075NWQ1</accession>
<dbReference type="STRING" id="589873.EP12_03940"/>
<keyword evidence="4 6" id="KW-1133">Transmembrane helix</keyword>
<dbReference type="GeneID" id="78254069"/>
<dbReference type="EMBL" id="DONK01000022">
    <property type="protein sequence ID" value="HBU49897.1"/>
    <property type="molecule type" value="Genomic_DNA"/>
</dbReference>
<dbReference type="HAMAP" id="MF_01915">
    <property type="entry name" value="LPS_assembly_LptC"/>
    <property type="match status" value="1"/>
</dbReference>
<dbReference type="PANTHER" id="PTHR37481:SF1">
    <property type="entry name" value="LIPOPOLYSACCHARIDE EXPORT SYSTEM PROTEIN LPTC"/>
    <property type="match status" value="1"/>
</dbReference>
<reference evidence="8 11" key="1">
    <citation type="submission" date="2014-06" db="EMBL/GenBank/DDBJ databases">
        <title>Genomes of Alteromonas australica, a world apart.</title>
        <authorList>
            <person name="Gonzaga A."/>
            <person name="Lopez-Perez M."/>
            <person name="Rodriguez-Valera F."/>
        </authorList>
    </citation>
    <scope>NUCLEOTIDE SEQUENCE [LARGE SCALE GENOMIC DNA]</scope>
    <source>
        <strain evidence="8 11">H 17</strain>
    </source>
</reference>
<keyword evidence="2 6" id="KW-0997">Cell inner membrane</keyword>
<dbReference type="InterPro" id="IPR052363">
    <property type="entry name" value="LPS_export_LptC"/>
</dbReference>
<dbReference type="EMBL" id="CP008849">
    <property type="protein sequence ID" value="AIF97898.1"/>
    <property type="molecule type" value="Genomic_DNA"/>
</dbReference>
<dbReference type="InterPro" id="IPR010664">
    <property type="entry name" value="LipoPS_assembly_LptC-rel"/>
</dbReference>
<dbReference type="Pfam" id="PF06835">
    <property type="entry name" value="LptC"/>
    <property type="match status" value="1"/>
</dbReference>
<dbReference type="Proteomes" id="UP000263517">
    <property type="component" value="Unassembled WGS sequence"/>
</dbReference>
<evidence type="ECO:0000256" key="3">
    <source>
        <dbReference type="ARBA" id="ARBA00022692"/>
    </source>
</evidence>
<dbReference type="Proteomes" id="UP000056090">
    <property type="component" value="Chromosome"/>
</dbReference>
<evidence type="ECO:0000313" key="10">
    <source>
        <dbReference type="EMBL" id="HBU49897.1"/>
    </source>
</evidence>
<comment type="similarity">
    <text evidence="6 7">Belongs to the LptC family.</text>
</comment>
<evidence type="ECO:0000313" key="12">
    <source>
        <dbReference type="Proteomes" id="UP000263517"/>
    </source>
</evidence>